<dbReference type="RefSeq" id="WP_062834310.1">
    <property type="nucleotide sequence ID" value="NZ_BCNV01000001.1"/>
</dbReference>
<accession>A0A100VKU0</accession>
<name>A0A100VKU0_PAEAM</name>
<proteinExistence type="predicted"/>
<protein>
    <recommendedName>
        <fullName evidence="3">Exosporium leader peptide</fullName>
    </recommendedName>
</protein>
<sequence>MTQFLDARSSQNAALFNSISIPIPVINTPQLFAQIGLQTAGAGTNLRVSLKGTITVRLPLALFQVRIIIVRGTVATDPIIYSGNYTYGLNGLLNPEVIVFSASDFNIPIVPQLTYSAFISTNLLGTVRVGPESFDGFVVSD</sequence>
<reference evidence="1 2" key="1">
    <citation type="journal article" date="2016" name="Genome Announc.">
        <title>Draft Genome Sequence of Paenibacillus amylolyticus Heshi-A3, Isolated from Fermented Rice Bran in a Japanese Fermented Seafood Dish.</title>
        <authorList>
            <person name="Akuzawa S."/>
            <person name="Nagaoka J."/>
            <person name="Kanekatsu M."/>
            <person name="Kubota E."/>
            <person name="Ohtake R."/>
            <person name="Suzuki T."/>
            <person name="Kanesaki Y."/>
        </authorList>
    </citation>
    <scope>NUCLEOTIDE SEQUENCE [LARGE SCALE GENOMIC DNA]</scope>
    <source>
        <strain evidence="1 2">Heshi-A3</strain>
    </source>
</reference>
<dbReference type="EMBL" id="BCNV01000001">
    <property type="protein sequence ID" value="GAS81626.1"/>
    <property type="molecule type" value="Genomic_DNA"/>
</dbReference>
<dbReference type="AlphaFoldDB" id="A0A100VKU0"/>
<gene>
    <name evidence="1" type="ORF">PAHA3_1700</name>
</gene>
<reference evidence="2" key="2">
    <citation type="submission" date="2016-01" db="EMBL/GenBank/DDBJ databases">
        <title>Draft Genome Sequence of Paenibacillus amylolyticus Heshi-A3 that Was Isolated from Fermented Rice Bran with Aging Salted Mackerel, Which Was Named Heshiko as Traditional Fermented Seafood in Japan.</title>
        <authorList>
            <person name="Akuzawa S."/>
            <person name="Nakagawa J."/>
            <person name="Kanekatsu T."/>
            <person name="Kubota E."/>
            <person name="Ohtake R."/>
            <person name="Suzuki T."/>
            <person name="Kanesaki Y."/>
        </authorList>
    </citation>
    <scope>NUCLEOTIDE SEQUENCE [LARGE SCALE GENOMIC DNA]</scope>
    <source>
        <strain evidence="2">Heshi-A3</strain>
    </source>
</reference>
<organism evidence="1 2">
    <name type="scientific">Paenibacillus amylolyticus</name>
    <dbReference type="NCBI Taxonomy" id="1451"/>
    <lineage>
        <taxon>Bacteria</taxon>
        <taxon>Bacillati</taxon>
        <taxon>Bacillota</taxon>
        <taxon>Bacilli</taxon>
        <taxon>Bacillales</taxon>
        <taxon>Paenibacillaceae</taxon>
        <taxon>Paenibacillus</taxon>
    </lineage>
</organism>
<comment type="caution">
    <text evidence="1">The sequence shown here is derived from an EMBL/GenBank/DDBJ whole genome shotgun (WGS) entry which is preliminary data.</text>
</comment>
<evidence type="ECO:0008006" key="3">
    <source>
        <dbReference type="Google" id="ProtNLM"/>
    </source>
</evidence>
<evidence type="ECO:0000313" key="1">
    <source>
        <dbReference type="EMBL" id="GAS81626.1"/>
    </source>
</evidence>
<evidence type="ECO:0000313" key="2">
    <source>
        <dbReference type="Proteomes" id="UP000069697"/>
    </source>
</evidence>
<dbReference type="Proteomes" id="UP000069697">
    <property type="component" value="Unassembled WGS sequence"/>
</dbReference>